<feature type="domain" description="Copper type II ascorbate-dependent monooxygenase C-terminal" evidence="6">
    <location>
        <begin position="173"/>
        <end position="316"/>
    </location>
</feature>
<dbReference type="OrthoDB" id="10003276at2759"/>
<organism evidence="7 11">
    <name type="scientific">Rotaria sordida</name>
    <dbReference type="NCBI Taxonomy" id="392033"/>
    <lineage>
        <taxon>Eukaryota</taxon>
        <taxon>Metazoa</taxon>
        <taxon>Spiralia</taxon>
        <taxon>Gnathifera</taxon>
        <taxon>Rotifera</taxon>
        <taxon>Eurotatoria</taxon>
        <taxon>Bdelloidea</taxon>
        <taxon>Philodinida</taxon>
        <taxon>Philodinidae</taxon>
        <taxon>Rotaria</taxon>
    </lineage>
</organism>
<evidence type="ECO:0000313" key="9">
    <source>
        <dbReference type="EMBL" id="CAF1388788.1"/>
    </source>
</evidence>
<keyword evidence="2" id="KW-0325">Glycoprotein</keyword>
<dbReference type="Pfam" id="PF01082">
    <property type="entry name" value="Cu2_monooxygen"/>
    <property type="match status" value="1"/>
</dbReference>
<dbReference type="InterPro" id="IPR024548">
    <property type="entry name" value="Cu2_monoox_C"/>
</dbReference>
<reference evidence="7" key="1">
    <citation type="submission" date="2021-02" db="EMBL/GenBank/DDBJ databases">
        <authorList>
            <person name="Nowell W R."/>
        </authorList>
    </citation>
    <scope>NUCLEOTIDE SEQUENCE</scope>
</reference>
<evidence type="ECO:0000256" key="3">
    <source>
        <dbReference type="SAM" id="Phobius"/>
    </source>
</evidence>
<evidence type="ECO:0000313" key="12">
    <source>
        <dbReference type="Proteomes" id="UP000663870"/>
    </source>
</evidence>
<dbReference type="Proteomes" id="UP000663854">
    <property type="component" value="Unassembled WGS sequence"/>
</dbReference>
<dbReference type="SUPFAM" id="SSF49742">
    <property type="entry name" value="PHM/PNGase F"/>
    <property type="match status" value="2"/>
</dbReference>
<feature type="domain" description="Copper type II ascorbate-dependent monooxygenase N-terminal" evidence="5">
    <location>
        <begin position="36"/>
        <end position="148"/>
    </location>
</feature>
<accession>A0A813PGJ8</accession>
<dbReference type="Gene3D" id="2.60.120.310">
    <property type="entry name" value="Copper type II, ascorbate-dependent monooxygenase, N-terminal domain"/>
    <property type="match status" value="1"/>
</dbReference>
<protein>
    <submittedName>
        <fullName evidence="7">Uncharacterized protein</fullName>
    </submittedName>
</protein>
<keyword evidence="1" id="KW-1015">Disulfide bond</keyword>
<evidence type="ECO:0000313" key="11">
    <source>
        <dbReference type="Proteomes" id="UP000663854"/>
    </source>
</evidence>
<feature type="transmembrane region" description="Helical" evidence="3">
    <location>
        <begin position="394"/>
        <end position="413"/>
    </location>
</feature>
<evidence type="ECO:0000259" key="5">
    <source>
        <dbReference type="Pfam" id="PF01082"/>
    </source>
</evidence>
<keyword evidence="3" id="KW-0812">Transmembrane</keyword>
<feature type="chain" id="PRO_5036222569" evidence="4">
    <location>
        <begin position="20"/>
        <end position="431"/>
    </location>
</feature>
<evidence type="ECO:0000256" key="1">
    <source>
        <dbReference type="ARBA" id="ARBA00023157"/>
    </source>
</evidence>
<dbReference type="InterPro" id="IPR000945">
    <property type="entry name" value="DBH-like"/>
</dbReference>
<feature type="signal peptide" evidence="4">
    <location>
        <begin position="1"/>
        <end position="19"/>
    </location>
</feature>
<dbReference type="InterPro" id="IPR014784">
    <property type="entry name" value="Cu2_ascorb_mOase-like_C"/>
</dbReference>
<name>A0A813PGJ8_9BILA</name>
<dbReference type="PANTHER" id="PTHR10157:SF23">
    <property type="entry name" value="MOXD1 HOMOLOG 1"/>
    <property type="match status" value="1"/>
</dbReference>
<evidence type="ECO:0000313" key="10">
    <source>
        <dbReference type="EMBL" id="CAF3499989.1"/>
    </source>
</evidence>
<keyword evidence="4" id="KW-0732">Signal</keyword>
<dbReference type="EMBL" id="CAJNOL010001600">
    <property type="protein sequence ID" value="CAF1388788.1"/>
    <property type="molecule type" value="Genomic_DNA"/>
</dbReference>
<dbReference type="EMBL" id="CAJNOH010000011">
    <property type="protein sequence ID" value="CAF0748531.1"/>
    <property type="molecule type" value="Genomic_DNA"/>
</dbReference>
<evidence type="ECO:0000313" key="8">
    <source>
        <dbReference type="EMBL" id="CAF0982261.1"/>
    </source>
</evidence>
<evidence type="ECO:0000313" key="7">
    <source>
        <dbReference type="EMBL" id="CAF0748531.1"/>
    </source>
</evidence>
<keyword evidence="3" id="KW-0472">Membrane</keyword>
<gene>
    <name evidence="9" type="ORF">JXQ802_LOCUS34087</name>
    <name evidence="10" type="ORF">OTI717_LOCUS1652</name>
    <name evidence="7" type="ORF">PYM288_LOCUS1960</name>
    <name evidence="8" type="ORF">RFH988_LOCUS13207</name>
</gene>
<dbReference type="PANTHER" id="PTHR10157">
    <property type="entry name" value="DOPAMINE BETA HYDROXYLASE RELATED"/>
    <property type="match status" value="1"/>
</dbReference>
<dbReference type="Proteomes" id="UP000663882">
    <property type="component" value="Unassembled WGS sequence"/>
</dbReference>
<dbReference type="Gene3D" id="2.60.120.230">
    <property type="match status" value="1"/>
</dbReference>
<evidence type="ECO:0000259" key="6">
    <source>
        <dbReference type="Pfam" id="PF03712"/>
    </source>
</evidence>
<dbReference type="GO" id="GO:0005507">
    <property type="term" value="F:copper ion binding"/>
    <property type="evidence" value="ECO:0007669"/>
    <property type="project" value="InterPro"/>
</dbReference>
<dbReference type="Proteomes" id="UP000663823">
    <property type="component" value="Unassembled WGS sequence"/>
</dbReference>
<dbReference type="Proteomes" id="UP000663870">
    <property type="component" value="Unassembled WGS sequence"/>
</dbReference>
<dbReference type="InterPro" id="IPR008977">
    <property type="entry name" value="PHM/PNGase_F_dom_sf"/>
</dbReference>
<dbReference type="InterPro" id="IPR000323">
    <property type="entry name" value="Cu2_ascorb_mOase_N"/>
</dbReference>
<keyword evidence="12" id="KW-1185">Reference proteome</keyword>
<evidence type="ECO:0000256" key="4">
    <source>
        <dbReference type="SAM" id="SignalP"/>
    </source>
</evidence>
<dbReference type="GO" id="GO:0004500">
    <property type="term" value="F:dopamine beta-monooxygenase activity"/>
    <property type="evidence" value="ECO:0007669"/>
    <property type="project" value="InterPro"/>
</dbReference>
<sequence length="431" mass="50584">MFLPIHLISISFLFKYVLSEDILLPSFIMNNQSFSTSSSSSSFYLCHLHQLKNSKDFFLQGYNIINGENTGNVHHLLLYECSIKDNLIYSGLCGMYNAHFMPSSVYHHCQTRIIIAWAQGGQLNYNYPTDTGLKMNTYTQLLLEVHFESSIPYNHSIGIHLRFYPLDKKPKYEIGILTLGTLVHSSLFLPPRLNTIRFPTYCFNDCLKYFLKNQFVINIFSILVHAHRRATRIILENNNFNRLIDQNPFKYHQQENIYFKKPYPQINSTNELTLICYYSTRYDYSQAIYGGYNSNDEMCQAFLYYYPKIESFPLCLSLPVYKNKHLLNNKQKWTNKLSLSIKYELESNINHLSLCGDNIYINNSNQTIFHKKFYQRSMQNIPQYSYTYVHFSSFFYVIIIFLLISTIYCYLLAKKHLHSFSNGGTLSSSTN</sequence>
<dbReference type="EMBL" id="CAJOAX010000073">
    <property type="protein sequence ID" value="CAF3499989.1"/>
    <property type="molecule type" value="Genomic_DNA"/>
</dbReference>
<comment type="caution">
    <text evidence="7">The sequence shown here is derived from an EMBL/GenBank/DDBJ whole genome shotgun (WGS) entry which is preliminary data.</text>
</comment>
<dbReference type="EMBL" id="CAJNOO010000575">
    <property type="protein sequence ID" value="CAF0982261.1"/>
    <property type="molecule type" value="Genomic_DNA"/>
</dbReference>
<evidence type="ECO:0000256" key="2">
    <source>
        <dbReference type="ARBA" id="ARBA00023180"/>
    </source>
</evidence>
<dbReference type="AlphaFoldDB" id="A0A813PGJ8"/>
<dbReference type="Pfam" id="PF03712">
    <property type="entry name" value="Cu2_monoox_C"/>
    <property type="match status" value="1"/>
</dbReference>
<keyword evidence="3" id="KW-1133">Transmembrane helix</keyword>
<dbReference type="InterPro" id="IPR036939">
    <property type="entry name" value="Cu2_ascorb_mOase_N_sf"/>
</dbReference>
<proteinExistence type="predicted"/>